<keyword evidence="1" id="KW-0645">Protease</keyword>
<evidence type="ECO:0000256" key="6">
    <source>
        <dbReference type="ARBA" id="ARBA00023157"/>
    </source>
</evidence>
<dbReference type="AlphaFoldDB" id="A0ABD0J2I2"/>
<evidence type="ECO:0000313" key="12">
    <source>
        <dbReference type="Proteomes" id="UP001519460"/>
    </source>
</evidence>
<proteinExistence type="predicted"/>
<keyword evidence="4 8" id="KW-0862">Zinc</keyword>
<feature type="binding site" evidence="8">
    <location>
        <position position="388"/>
    </location>
    <ligand>
        <name>Zn(2+)</name>
        <dbReference type="ChEBI" id="CHEBI:29105"/>
        <note>catalytic</note>
    </ligand>
</feature>
<evidence type="ECO:0000256" key="1">
    <source>
        <dbReference type="ARBA" id="ARBA00022670"/>
    </source>
</evidence>
<dbReference type="Pfam" id="PF17771">
    <property type="entry name" value="ADAMTS_CR_2"/>
    <property type="match status" value="1"/>
</dbReference>
<feature type="domain" description="Peptidase M12B" evidence="10">
    <location>
        <begin position="216"/>
        <end position="445"/>
    </location>
</feature>
<dbReference type="GO" id="GO:0046872">
    <property type="term" value="F:metal ion binding"/>
    <property type="evidence" value="ECO:0007669"/>
    <property type="project" value="UniProtKB-KW"/>
</dbReference>
<evidence type="ECO:0000256" key="3">
    <source>
        <dbReference type="ARBA" id="ARBA00022801"/>
    </source>
</evidence>
<keyword evidence="5" id="KW-0482">Metalloprotease</keyword>
<keyword evidence="9" id="KW-0732">Signal</keyword>
<reference evidence="11 12" key="1">
    <citation type="journal article" date="2023" name="Sci. Data">
        <title>Genome assembly of the Korean intertidal mud-creeper Batillaria attramentaria.</title>
        <authorList>
            <person name="Patra A.K."/>
            <person name="Ho P.T."/>
            <person name="Jun S."/>
            <person name="Lee S.J."/>
            <person name="Kim Y."/>
            <person name="Won Y.J."/>
        </authorList>
    </citation>
    <scope>NUCLEOTIDE SEQUENCE [LARGE SCALE GENOMIC DNA]</scope>
    <source>
        <strain evidence="11">Wonlab-2016</strain>
    </source>
</reference>
<feature type="signal peptide" evidence="9">
    <location>
        <begin position="1"/>
        <end position="33"/>
    </location>
</feature>
<evidence type="ECO:0000256" key="7">
    <source>
        <dbReference type="ARBA" id="ARBA00023180"/>
    </source>
</evidence>
<dbReference type="Pfam" id="PF01421">
    <property type="entry name" value="Reprolysin"/>
    <property type="match status" value="1"/>
</dbReference>
<protein>
    <recommendedName>
        <fullName evidence="10">Peptidase M12B domain-containing protein</fullName>
    </recommendedName>
</protein>
<accession>A0ABD0J2I2</accession>
<evidence type="ECO:0000256" key="9">
    <source>
        <dbReference type="SAM" id="SignalP"/>
    </source>
</evidence>
<organism evidence="11 12">
    <name type="scientific">Batillaria attramentaria</name>
    <dbReference type="NCBI Taxonomy" id="370345"/>
    <lineage>
        <taxon>Eukaryota</taxon>
        <taxon>Metazoa</taxon>
        <taxon>Spiralia</taxon>
        <taxon>Lophotrochozoa</taxon>
        <taxon>Mollusca</taxon>
        <taxon>Gastropoda</taxon>
        <taxon>Caenogastropoda</taxon>
        <taxon>Sorbeoconcha</taxon>
        <taxon>Cerithioidea</taxon>
        <taxon>Batillariidae</taxon>
        <taxon>Batillaria</taxon>
    </lineage>
</organism>
<dbReference type="InterPro" id="IPR024079">
    <property type="entry name" value="MetalloPept_cat_dom_sf"/>
</dbReference>
<evidence type="ECO:0000256" key="5">
    <source>
        <dbReference type="ARBA" id="ARBA00023049"/>
    </source>
</evidence>
<dbReference type="GO" id="GO:0006508">
    <property type="term" value="P:proteolysis"/>
    <property type="evidence" value="ECO:0007669"/>
    <property type="project" value="UniProtKB-KW"/>
</dbReference>
<keyword evidence="3" id="KW-0378">Hydrolase</keyword>
<comment type="caution">
    <text evidence="11">The sequence shown here is derived from an EMBL/GenBank/DDBJ whole genome shotgun (WGS) entry which is preliminary data.</text>
</comment>
<keyword evidence="12" id="KW-1185">Reference proteome</keyword>
<dbReference type="PANTHER" id="PTHR11905">
    <property type="entry name" value="ADAM A DISINTEGRIN AND METALLOPROTEASE DOMAIN"/>
    <property type="match status" value="1"/>
</dbReference>
<evidence type="ECO:0000256" key="8">
    <source>
        <dbReference type="PROSITE-ProRule" id="PRU00276"/>
    </source>
</evidence>
<dbReference type="SUPFAM" id="SSF55486">
    <property type="entry name" value="Metalloproteases ('zincins'), catalytic domain"/>
    <property type="match status" value="1"/>
</dbReference>
<gene>
    <name evidence="11" type="ORF">BaRGS_00039707</name>
</gene>
<dbReference type="EMBL" id="JACVVK020000715">
    <property type="protein sequence ID" value="KAK7452808.1"/>
    <property type="molecule type" value="Genomic_DNA"/>
</dbReference>
<keyword evidence="2 8" id="KW-0479">Metal-binding</keyword>
<evidence type="ECO:0000259" key="10">
    <source>
        <dbReference type="PROSITE" id="PS50215"/>
    </source>
</evidence>
<evidence type="ECO:0000256" key="2">
    <source>
        <dbReference type="ARBA" id="ARBA00022723"/>
    </source>
</evidence>
<dbReference type="GO" id="GO:0008237">
    <property type="term" value="F:metallopeptidase activity"/>
    <property type="evidence" value="ECO:0007669"/>
    <property type="project" value="UniProtKB-KW"/>
</dbReference>
<feature type="active site" evidence="8">
    <location>
        <position position="389"/>
    </location>
</feature>
<dbReference type="Gene3D" id="3.40.390.10">
    <property type="entry name" value="Collagenase (Catalytic Domain)"/>
    <property type="match status" value="1"/>
</dbReference>
<feature type="non-terminal residue" evidence="11">
    <location>
        <position position="1"/>
    </location>
</feature>
<dbReference type="InterPro" id="IPR041645">
    <property type="entry name" value="ADAMTS_CR_2"/>
</dbReference>
<feature type="binding site" evidence="8">
    <location>
        <position position="392"/>
    </location>
    <ligand>
        <name>Zn(2+)</name>
        <dbReference type="ChEBI" id="CHEBI:29105"/>
        <note>catalytic</note>
    </ligand>
</feature>
<keyword evidence="7" id="KW-0325">Glycoprotein</keyword>
<sequence length="853" mass="93360">DRHEMGKHAVSFHSYWRGITTTALLLIFRCGWAEEVVHGRVSGVGTPSSETDSGLPPSLNVNLSIAADDLQLNFTKDTDIDPDLPVFGLYQDIKNGAAVGISQEMDQNGTSHFHLEGVLHSKGKVYDVRNVQQNPNAERRHRRDVSDNVTSDGEDQEFVLKLHEDFSPDNFDSIRKPPFILKKKTMAPFRNITRPLAVQVPTAPPLRHKREVTQDVYIDVVAIADYAVYVDWYDRSTKTTQSEKKQEALENIRQYYAFVFNGINLMYKSIVRLPYTIHVKLSSVIVSTSGSASQWTENYRVTSPQWDEVDANSALSDLSNWARTTDLLPAYDHIMLFSGYDLTRPANGGTSDKITGLAYTATLCDTNGKASSIVEDLGGFQCMSTAAHELGHSLSAEHDGSENSCTSTDRYIMAAGTNPETEANKLNPWLFSPCSINYFNNFLTDEVRYNRGRTCLYQSLTANPNVPDVTSEMPGQLYDADAQCRQVYGPESRLCRGPEFGQPEDVCTDMYCYDPTTSSTCFMLVAARGTSCGNKKWCDGGQCVYNSAAPALNENCVFGDQPGIAFSEQDCPTFVDNFPGYCYQEVVRGRCCGSCARYYNPVQNCEYGDRAAGCSSFGCSRGETSYLESCCGTCNYGTCVDDPTITINQQSCSALVSSGPEYCYNERVNSYCCASCRLIYTGVTGCEFGDYNSSYCAGEGTSSCGLFFTDGSSFDAYCCGTCEYIPPTLPPSTPTFVATTTEEACVDDIGNSACAQVSRARHVCYNATLASLCCATCSRLSNNRPGCEFGDISPTECAVLTPGSDYCRNLTSQCCQTCGVDATGAQDRASSSIVMVVLAVSTVILSFKSFRAL</sequence>
<feature type="chain" id="PRO_5044850170" description="Peptidase M12B domain-containing protein" evidence="9">
    <location>
        <begin position="34"/>
        <end position="853"/>
    </location>
</feature>
<keyword evidence="6" id="KW-1015">Disulfide bond</keyword>
<dbReference type="Gene3D" id="3.40.1620.60">
    <property type="match status" value="1"/>
</dbReference>
<evidence type="ECO:0000313" key="11">
    <source>
        <dbReference type="EMBL" id="KAK7452808.1"/>
    </source>
</evidence>
<dbReference type="PROSITE" id="PS50215">
    <property type="entry name" value="ADAM_MEPRO"/>
    <property type="match status" value="1"/>
</dbReference>
<name>A0ABD0J2I2_9CAEN</name>
<evidence type="ECO:0000256" key="4">
    <source>
        <dbReference type="ARBA" id="ARBA00022833"/>
    </source>
</evidence>
<comment type="caution">
    <text evidence="8">Lacks conserved residue(s) required for the propagation of feature annotation.</text>
</comment>
<feature type="binding site" evidence="8">
    <location>
        <position position="398"/>
    </location>
    <ligand>
        <name>Zn(2+)</name>
        <dbReference type="ChEBI" id="CHEBI:29105"/>
        <note>catalytic</note>
    </ligand>
</feature>
<dbReference type="PANTHER" id="PTHR11905:SF159">
    <property type="entry name" value="ADAM METALLOPROTEASE"/>
    <property type="match status" value="1"/>
</dbReference>
<dbReference type="Proteomes" id="UP001519460">
    <property type="component" value="Unassembled WGS sequence"/>
</dbReference>
<dbReference type="InterPro" id="IPR001590">
    <property type="entry name" value="Peptidase_M12B"/>
</dbReference>